<protein>
    <submittedName>
        <fullName evidence="1">Uncharacterized protein</fullName>
    </submittedName>
</protein>
<keyword evidence="2" id="KW-1185">Reference proteome</keyword>
<dbReference type="EMBL" id="JAUDEA010000010">
    <property type="protein sequence ID" value="MDM8271446.1"/>
    <property type="molecule type" value="Genomic_DNA"/>
</dbReference>
<sequence>MSLYWPEQKVAVEIVDDSLAQPFDRAAHPDVRVLQVTCDELDNWVSSMQFMDKVCDALGQPRPSKTPQWLAANHRLHKALTCDTPKYWR</sequence>
<organism evidence="1 2">
    <name type="scientific">Thermophilibacter provencensis</name>
    <dbReference type="NCBI Taxonomy" id="1852386"/>
    <lineage>
        <taxon>Bacteria</taxon>
        <taxon>Bacillati</taxon>
        <taxon>Actinomycetota</taxon>
        <taxon>Coriobacteriia</taxon>
        <taxon>Coriobacteriales</taxon>
        <taxon>Atopobiaceae</taxon>
        <taxon>Thermophilibacter</taxon>
    </lineage>
</organism>
<evidence type="ECO:0000313" key="1">
    <source>
        <dbReference type="EMBL" id="MDM8271446.1"/>
    </source>
</evidence>
<dbReference type="RefSeq" id="WP_289511531.1">
    <property type="nucleotide sequence ID" value="NZ_JAUDEA010000010.1"/>
</dbReference>
<dbReference type="Proteomes" id="UP001529256">
    <property type="component" value="Unassembled WGS sequence"/>
</dbReference>
<reference evidence="1" key="1">
    <citation type="submission" date="2023-06" db="EMBL/GenBank/DDBJ databases">
        <title>Identification and characterization of horizontal gene transfer across gut microbiota members of farm animals based on homology search.</title>
        <authorList>
            <person name="Schwarzerova J."/>
            <person name="Nykrynova M."/>
            <person name="Jureckova K."/>
            <person name="Cejkova D."/>
            <person name="Rychlik I."/>
        </authorList>
    </citation>
    <scope>NUCLEOTIDE SEQUENCE</scope>
    <source>
        <strain evidence="1">153_Feed</strain>
    </source>
</reference>
<comment type="caution">
    <text evidence="1">The sequence shown here is derived from an EMBL/GenBank/DDBJ whole genome shotgun (WGS) entry which is preliminary data.</text>
</comment>
<evidence type="ECO:0000313" key="2">
    <source>
        <dbReference type="Proteomes" id="UP001529256"/>
    </source>
</evidence>
<reference evidence="1" key="2">
    <citation type="submission" date="2023-06" db="EMBL/GenBank/DDBJ databases">
        <authorList>
            <person name="Zeman M."/>
            <person name="Kubasova T."/>
            <person name="Jahodarova E."/>
            <person name="Nykrynova M."/>
            <person name="Rychlik I."/>
        </authorList>
    </citation>
    <scope>NUCLEOTIDE SEQUENCE</scope>
    <source>
        <strain evidence="1">153_Feed</strain>
    </source>
</reference>
<gene>
    <name evidence="1" type="ORF">QUW25_07170</name>
</gene>
<name>A0ABT7V623_9ACTN</name>
<proteinExistence type="predicted"/>
<accession>A0ABT7V623</accession>